<evidence type="ECO:0000256" key="3">
    <source>
        <dbReference type="ARBA" id="ARBA00022750"/>
    </source>
</evidence>
<evidence type="ECO:0000256" key="1">
    <source>
        <dbReference type="ARBA" id="ARBA00022670"/>
    </source>
</evidence>
<dbReference type="GO" id="GO:0003676">
    <property type="term" value="F:nucleic acid binding"/>
    <property type="evidence" value="ECO:0007669"/>
    <property type="project" value="InterPro"/>
</dbReference>
<evidence type="ECO:0000313" key="6">
    <source>
        <dbReference type="EMBL" id="KYP62388.1"/>
    </source>
</evidence>
<dbReference type="InterPro" id="IPR043502">
    <property type="entry name" value="DNA/RNA_pol_sf"/>
</dbReference>
<dbReference type="SUPFAM" id="SSF53098">
    <property type="entry name" value="Ribonuclease H-like"/>
    <property type="match status" value="1"/>
</dbReference>
<name>A0A151T5R4_CAJCA</name>
<keyword evidence="7" id="KW-1185">Reference proteome</keyword>
<dbReference type="Pfam" id="PF07727">
    <property type="entry name" value="RVT_2"/>
    <property type="match status" value="1"/>
</dbReference>
<dbReference type="Pfam" id="PF25597">
    <property type="entry name" value="SH3_retrovirus"/>
    <property type="match status" value="1"/>
</dbReference>
<dbReference type="InterPro" id="IPR039537">
    <property type="entry name" value="Retrotran_Ty1/copia-like"/>
</dbReference>
<dbReference type="OMA" id="NISSFRC"/>
<sequence length="1362" mass="155608">MGYLTGTSAAPPMTDPSYSNWDAENSIVMAWLINSMELKIGRTYLFCKTAHEIWTTVQEMYSDLQNSAQCFEIRSALRNTQQGNKSVTEYFNMLVELWQEMDLFYTVSWKCSEDKLLYDQMLEKERVFDFLQGLTKELDEVRGRILGLKPLPTLKEAFAMVRREESRRKVMLQNNPTIEDPHLNSALVSRKNDLKTIRPKEAKTWCDHCQKPYHTKETCWLIHGKPADWKPRSQRKAAASVNVAESSADLKKQYSAIFSDEQMDMLKNLLSQLKPEASAPANSTANIAHKGNGQFSFLSRQENTGEWILDSGATDHMTGSLADFTSYKKADKGVTITVADGNSSMVAGTGDLNLSGLKLKSVLYVPELKYSLISASKLTKDLNCAIIFYPSHCIFQDLSSGMMIGSAKEHNGLYFVSNSPSKSDSPQTISLSTVSDSNVFLWHNRLGHPNFNYLKHLYPDLFINKNISSFRCEHCILAKQSRTNYPSHPYQPSQPFHLIHSDIWGPSRIPNINGARWFITFIDDHTRVCWVYLLKEKSEASTTFKQFHKLVTNIFGSSIHILRTDNGREYFSNDLNGYLQEHGIFHQSSCNHTPQQNGVAERKNRHILEVARSLMFTTNVPNHFWGEAVLTATYLINRLPSKPLQFLTPLNCLKSFFPLVRMLESIQPKIFGCTVFVHNSSPTRGKLDPKSHKCIFLGYSPTQKGYKCYCPKSKRFYISCDITFLENQPFFHNDSFQGENMIEPHHWDPSISLPISLPLPEPIQKESETESTPITNLEPNHVEAIDCNTEGNCAVENLNVENDTMDEFDLPIALRKGVRSCTKHSISNFLTYSNLSPRYRAFVTELDRVQIPNTVFDALKDEKWRAAVLEEMAALEENKTWDIVKLPKEKKVVGCRWIFTTKMGADGKIDRYKARLVAQGYTQTHGIDYEETFAPVAKLNSIRILISLAANLDWKLHQLDVKNAFLNGKLEEEVYMKLPPGFEGENNDVVCRLNKSLYGLKQSPRAWFTRFSTTMKQLGYVQSQADHTLFVKKSKDERRAILIVYVDDMVITGDDNQEIDNLKSCLQAEFKVKDLGQLQYFLGMEIARSKKGIFISQRKYTLDLLRETGKLGCRPATTPLDRNWKHKIIEDDPLVEKERYQRLVGKLIYLSLTRPDIAYSVSVVSQFMHSPRKRHLDAVNQILRYLKSTPGKGLLFRKNEHRSVECFADADWAGSIEDSKSTTGYCTKVWGNLVTWRSKKQSVVARSSAEAEYRAIAQGVCELIWIKRLLHDLFIPLQEPVKLYSDSKSAINIVHNPVQHDRMKHVRIDRNFIKSEMENGTFSLHYVPTKLQEADLLTKALLKSDFESNISKLGMTSIYSPA</sequence>
<dbReference type="Proteomes" id="UP000075243">
    <property type="component" value="Chromosome 8"/>
</dbReference>
<dbReference type="CDD" id="cd09272">
    <property type="entry name" value="RNase_HI_RT_Ty1"/>
    <property type="match status" value="1"/>
</dbReference>
<dbReference type="PROSITE" id="PS50994">
    <property type="entry name" value="INTEGRASE"/>
    <property type="match status" value="1"/>
</dbReference>
<dbReference type="PANTHER" id="PTHR42648:SF22">
    <property type="entry name" value="REVERSE TRANSCRIPTASE TY1_COPIA-TYPE DOMAIN-CONTAINING PROTEIN"/>
    <property type="match status" value="1"/>
</dbReference>
<dbReference type="InterPro" id="IPR013103">
    <property type="entry name" value="RVT_2"/>
</dbReference>
<dbReference type="GO" id="GO:0015074">
    <property type="term" value="P:DNA integration"/>
    <property type="evidence" value="ECO:0007669"/>
    <property type="project" value="InterPro"/>
</dbReference>
<dbReference type="Pfam" id="PF00665">
    <property type="entry name" value="rve"/>
    <property type="match status" value="1"/>
</dbReference>
<keyword evidence="3" id="KW-0064">Aspartyl protease</keyword>
<dbReference type="Pfam" id="PF22936">
    <property type="entry name" value="Pol_BBD"/>
    <property type="match status" value="1"/>
</dbReference>
<reference evidence="6 7" key="1">
    <citation type="journal article" date="2012" name="Nat. Biotechnol.">
        <title>Draft genome sequence of pigeonpea (Cajanus cajan), an orphan legume crop of resource-poor farmers.</title>
        <authorList>
            <person name="Varshney R.K."/>
            <person name="Chen W."/>
            <person name="Li Y."/>
            <person name="Bharti A.K."/>
            <person name="Saxena R.K."/>
            <person name="Schlueter J.A."/>
            <person name="Donoghue M.T."/>
            <person name="Azam S."/>
            <person name="Fan G."/>
            <person name="Whaley A.M."/>
            <person name="Farmer A.D."/>
            <person name="Sheridan J."/>
            <person name="Iwata A."/>
            <person name="Tuteja R."/>
            <person name="Penmetsa R.V."/>
            <person name="Wu W."/>
            <person name="Upadhyaya H.D."/>
            <person name="Yang S.P."/>
            <person name="Shah T."/>
            <person name="Saxena K.B."/>
            <person name="Michael T."/>
            <person name="McCombie W.R."/>
            <person name="Yang B."/>
            <person name="Zhang G."/>
            <person name="Yang H."/>
            <person name="Wang J."/>
            <person name="Spillane C."/>
            <person name="Cook D.R."/>
            <person name="May G.D."/>
            <person name="Xu X."/>
            <person name="Jackson S.A."/>
        </authorList>
    </citation>
    <scope>NUCLEOTIDE SEQUENCE [LARGE SCALE GENOMIC DNA]</scope>
    <source>
        <strain evidence="7">cv. Asha</strain>
    </source>
</reference>
<proteinExistence type="predicted"/>
<dbReference type="Gene3D" id="3.30.420.10">
    <property type="entry name" value="Ribonuclease H-like superfamily/Ribonuclease H"/>
    <property type="match status" value="1"/>
</dbReference>
<organism evidence="6 7">
    <name type="scientific">Cajanus cajan</name>
    <name type="common">Pigeon pea</name>
    <name type="synonym">Cajanus indicus</name>
    <dbReference type="NCBI Taxonomy" id="3821"/>
    <lineage>
        <taxon>Eukaryota</taxon>
        <taxon>Viridiplantae</taxon>
        <taxon>Streptophyta</taxon>
        <taxon>Embryophyta</taxon>
        <taxon>Tracheophyta</taxon>
        <taxon>Spermatophyta</taxon>
        <taxon>Magnoliopsida</taxon>
        <taxon>eudicotyledons</taxon>
        <taxon>Gunneridae</taxon>
        <taxon>Pentapetalae</taxon>
        <taxon>rosids</taxon>
        <taxon>fabids</taxon>
        <taxon>Fabales</taxon>
        <taxon>Fabaceae</taxon>
        <taxon>Papilionoideae</taxon>
        <taxon>50 kb inversion clade</taxon>
        <taxon>NPAAA clade</taxon>
        <taxon>indigoferoid/millettioid clade</taxon>
        <taxon>Phaseoleae</taxon>
        <taxon>Cajanus</taxon>
    </lineage>
</organism>
<keyword evidence="2" id="KW-0479">Metal-binding</keyword>
<evidence type="ECO:0000313" key="7">
    <source>
        <dbReference type="Proteomes" id="UP000075243"/>
    </source>
</evidence>
<dbReference type="InterPro" id="IPR001584">
    <property type="entry name" value="Integrase_cat-core"/>
</dbReference>
<dbReference type="InterPro" id="IPR036397">
    <property type="entry name" value="RNaseH_sf"/>
</dbReference>
<dbReference type="GO" id="GO:0006508">
    <property type="term" value="P:proteolysis"/>
    <property type="evidence" value="ECO:0007669"/>
    <property type="project" value="UniProtKB-KW"/>
</dbReference>
<accession>A0A151T5R4</accession>
<keyword evidence="1" id="KW-0645">Protease</keyword>
<gene>
    <name evidence="6" type="ORF">KK1_016920</name>
</gene>
<dbReference type="Gramene" id="C.cajan_16438.t">
    <property type="protein sequence ID" value="C.cajan_16438.t"/>
    <property type="gene ID" value="C.cajan_16438"/>
</dbReference>
<evidence type="ECO:0000259" key="5">
    <source>
        <dbReference type="PROSITE" id="PS50994"/>
    </source>
</evidence>
<evidence type="ECO:0000256" key="2">
    <source>
        <dbReference type="ARBA" id="ARBA00022723"/>
    </source>
</evidence>
<evidence type="ECO:0000256" key="4">
    <source>
        <dbReference type="ARBA" id="ARBA00022801"/>
    </source>
</evidence>
<dbReference type="SUPFAM" id="SSF56672">
    <property type="entry name" value="DNA/RNA polymerases"/>
    <property type="match status" value="1"/>
</dbReference>
<dbReference type="InterPro" id="IPR054722">
    <property type="entry name" value="PolX-like_BBD"/>
</dbReference>
<dbReference type="InterPro" id="IPR057670">
    <property type="entry name" value="SH3_retrovirus"/>
</dbReference>
<dbReference type="InterPro" id="IPR025724">
    <property type="entry name" value="GAG-pre-integrase_dom"/>
</dbReference>
<dbReference type="InterPro" id="IPR012337">
    <property type="entry name" value="RNaseH-like_sf"/>
</dbReference>
<keyword evidence="4" id="KW-0378">Hydrolase</keyword>
<dbReference type="GO" id="GO:0004190">
    <property type="term" value="F:aspartic-type endopeptidase activity"/>
    <property type="evidence" value="ECO:0007669"/>
    <property type="project" value="UniProtKB-KW"/>
</dbReference>
<protein>
    <submittedName>
        <fullName evidence="6">Retrovirus-related Pol polyprotein from transposon TNT 1-94</fullName>
    </submittedName>
</protein>
<dbReference type="PANTHER" id="PTHR42648">
    <property type="entry name" value="TRANSPOSASE, PUTATIVE-RELATED"/>
    <property type="match status" value="1"/>
</dbReference>
<feature type="domain" description="Integrase catalytic" evidence="5">
    <location>
        <begin position="491"/>
        <end position="657"/>
    </location>
</feature>
<dbReference type="GO" id="GO:0046872">
    <property type="term" value="F:metal ion binding"/>
    <property type="evidence" value="ECO:0007669"/>
    <property type="project" value="UniProtKB-KW"/>
</dbReference>
<dbReference type="Pfam" id="PF14223">
    <property type="entry name" value="Retrotran_gag_2"/>
    <property type="match status" value="1"/>
</dbReference>
<dbReference type="Pfam" id="PF13976">
    <property type="entry name" value="gag_pre-integrs"/>
    <property type="match status" value="1"/>
</dbReference>
<dbReference type="EMBL" id="CM003610">
    <property type="protein sequence ID" value="KYP62388.1"/>
    <property type="molecule type" value="Genomic_DNA"/>
</dbReference>